<dbReference type="InterPro" id="IPR046408">
    <property type="entry name" value="CIAPIN1"/>
</dbReference>
<evidence type="ECO:0000256" key="9">
    <source>
        <dbReference type="HAMAP-Rule" id="MF_03115"/>
    </source>
</evidence>
<dbReference type="PANTHER" id="PTHR13273:SF14">
    <property type="entry name" value="ANAMORSIN"/>
    <property type="match status" value="1"/>
</dbReference>
<keyword evidence="9" id="KW-0001">2Fe-2S</keyword>
<name>A0A7S2XIL9_9STRA</name>
<keyword evidence="4 9" id="KW-0963">Cytoplasm</keyword>
<dbReference type="GO" id="GO:0009055">
    <property type="term" value="F:electron transfer activity"/>
    <property type="evidence" value="ECO:0007669"/>
    <property type="project" value="UniProtKB-UniRule"/>
</dbReference>
<keyword evidence="6 9" id="KW-0408">Iron</keyword>
<reference evidence="11" key="1">
    <citation type="submission" date="2021-01" db="EMBL/GenBank/DDBJ databases">
        <authorList>
            <person name="Corre E."/>
            <person name="Pelletier E."/>
            <person name="Niang G."/>
            <person name="Scheremetjew M."/>
            <person name="Finn R."/>
            <person name="Kale V."/>
            <person name="Holt S."/>
            <person name="Cochrane G."/>
            <person name="Meng A."/>
            <person name="Brown T."/>
            <person name="Cohen L."/>
        </authorList>
    </citation>
    <scope>NUCLEOTIDE SEQUENCE</scope>
    <source>
        <strain evidence="11">CCMP2084</strain>
    </source>
</reference>
<dbReference type="GO" id="GO:0051537">
    <property type="term" value="F:2 iron, 2 sulfur cluster binding"/>
    <property type="evidence" value="ECO:0007669"/>
    <property type="project" value="UniProtKB-UniRule"/>
</dbReference>
<dbReference type="EMBL" id="HBHQ01002700">
    <property type="protein sequence ID" value="CAD9809922.1"/>
    <property type="molecule type" value="Transcribed_RNA"/>
</dbReference>
<evidence type="ECO:0000256" key="8">
    <source>
        <dbReference type="ARBA" id="ARBA00023128"/>
    </source>
</evidence>
<comment type="similarity">
    <text evidence="2 9">Belongs to the anamorsin family.</text>
</comment>
<comment type="cofactor">
    <cofactor evidence="9">
        <name>[2Fe-2S] cluster</name>
        <dbReference type="ChEBI" id="CHEBI:190135"/>
    </cofactor>
</comment>
<feature type="short sequence motif" description="Cx2C motif 1" evidence="9">
    <location>
        <begin position="239"/>
        <end position="242"/>
    </location>
</feature>
<feature type="binding site" evidence="9">
    <location>
        <position position="214"/>
    </location>
    <ligand>
        <name>[2Fe-2S] cluster</name>
        <dbReference type="ChEBI" id="CHEBI:190135"/>
    </ligand>
</feature>
<comment type="domain">
    <text evidence="9">The twin Cx2C motifs are involved in the recognition by the mitochondrial MIA40-ERV1 disulfide relay system. The formation of 2 disulfide bonds in the Cx2C motifs through dithiol/disulfide exchange reactions effectively traps the protein in the mitochondrial intermembrane space.</text>
</comment>
<comment type="domain">
    <text evidence="9">The C-terminal domain binds 2 Fe-S clusters but is otherwise mostly in an intrinsically disordered conformation.</text>
</comment>
<evidence type="ECO:0000256" key="4">
    <source>
        <dbReference type="ARBA" id="ARBA00022490"/>
    </source>
</evidence>
<feature type="short sequence motif" description="Cx2C motif 2" evidence="9">
    <location>
        <begin position="250"/>
        <end position="253"/>
    </location>
</feature>
<keyword evidence="5 9" id="KW-0479">Metal-binding</keyword>
<proteinExistence type="inferred from homology"/>
<evidence type="ECO:0000256" key="2">
    <source>
        <dbReference type="ARBA" id="ARBA00008169"/>
    </source>
</evidence>
<evidence type="ECO:0000256" key="3">
    <source>
        <dbReference type="ARBA" id="ARBA00022485"/>
    </source>
</evidence>
<comment type="function">
    <text evidence="9">Component of the cytosolic iron-sulfur (Fe-S) protein assembly (CIA) machinery. Required for the maturation of extramitochondrial Fe-S proteins. Part of an electron transfer chain functioning in an early step of cytosolic Fe-S biogenesis, facilitating the de novo assembly of a [4Fe-4S] cluster on the cytosolic Fe-S scaffold complex. Electrons are transferred from NADPH via a FAD- and FMN-containing diflavin oxidoreductase. Together with the diflavin oxidoreductase, also required for the assembly of the diferric tyrosyl radical cofactor of ribonucleotide reductase (RNR), probably by providing electrons for reduction during radical cofactor maturation in the catalytic small subunit.</text>
</comment>
<organism evidence="11">
    <name type="scientific">Attheya septentrionalis</name>
    <dbReference type="NCBI Taxonomy" id="420275"/>
    <lineage>
        <taxon>Eukaryota</taxon>
        <taxon>Sar</taxon>
        <taxon>Stramenopiles</taxon>
        <taxon>Ochrophyta</taxon>
        <taxon>Bacillariophyta</taxon>
        <taxon>Coscinodiscophyceae</taxon>
        <taxon>Chaetocerotophycidae</taxon>
        <taxon>Chaetocerotales</taxon>
        <taxon>Attheyaceae</taxon>
        <taxon>Attheya</taxon>
    </lineage>
</organism>
<evidence type="ECO:0000256" key="7">
    <source>
        <dbReference type="ARBA" id="ARBA00023014"/>
    </source>
</evidence>
<gene>
    <name evidence="11" type="ORF">ASEP1449_LOCUS1745</name>
</gene>
<feature type="binding site" evidence="9">
    <location>
        <position position="250"/>
    </location>
    <ligand>
        <name>[4Fe-4S] cluster</name>
        <dbReference type="ChEBI" id="CHEBI:49883"/>
    </ligand>
</feature>
<feature type="domain" description="Anamorsin C-terminal" evidence="10">
    <location>
        <begin position="233"/>
        <end position="266"/>
    </location>
</feature>
<evidence type="ECO:0000256" key="5">
    <source>
        <dbReference type="ARBA" id="ARBA00022723"/>
    </source>
</evidence>
<dbReference type="HAMAP" id="MF_03115">
    <property type="entry name" value="Anamorsin"/>
    <property type="match status" value="1"/>
</dbReference>
<dbReference type="AlphaFoldDB" id="A0A7S2XIL9"/>
<feature type="binding site" evidence="9">
    <location>
        <position position="253"/>
    </location>
    <ligand>
        <name>[4Fe-4S] cluster</name>
        <dbReference type="ChEBI" id="CHEBI:49883"/>
    </ligand>
</feature>
<comment type="caution">
    <text evidence="9">Lacks conserved residue(s) required for the propagation of feature annotation.</text>
</comment>
<evidence type="ECO:0000313" key="11">
    <source>
        <dbReference type="EMBL" id="CAD9809922.1"/>
    </source>
</evidence>
<comment type="subunit">
    <text evidence="9">Monomer.</text>
</comment>
<evidence type="ECO:0000256" key="6">
    <source>
        <dbReference type="ARBA" id="ARBA00023004"/>
    </source>
</evidence>
<dbReference type="PANTHER" id="PTHR13273">
    <property type="entry name" value="ANAMORSIN"/>
    <property type="match status" value="1"/>
</dbReference>
<dbReference type="GO" id="GO:0046872">
    <property type="term" value="F:metal ion binding"/>
    <property type="evidence" value="ECO:0007669"/>
    <property type="project" value="UniProtKB-KW"/>
</dbReference>
<keyword evidence="3 9" id="KW-0004">4Fe-4S</keyword>
<dbReference type="GO" id="GO:0051539">
    <property type="term" value="F:4 iron, 4 sulfur cluster binding"/>
    <property type="evidence" value="ECO:0007669"/>
    <property type="project" value="UniProtKB-KW"/>
</dbReference>
<sequence>MASSAIIRLGAKGSEYSVKSGPDDSPLEIKVTERVGFGSCVQNLANESLERLDIVVGAMDMETLWDPLALAGLSRTLKPGASVSIHVVSFSSDATSPISTSCALAGLATMGETRTAAGDMIVNAQKPKANLGNNGTARISLRKPFRTTEEEKKTDTHNDNIVLLDADDEYDDGMVDEDNLLSEEFDGGLLSPPPAVDVAARDQSKDDCGGRAACDDCTCGRLEAETSAKPKATQQSSACGNCAKGDAFRCAGCPFLGKPAFKAGEEHLILDLTDDL</sequence>
<comment type="domain">
    <text evidence="9">The N-terminal domain has structural similarity with S-adenosyl-L-methionine-dependent methyltransferases, but does not bind S-adenosyl-L-methionine. It is required for correct assembly of the 2 Fe-S clusters.</text>
</comment>
<evidence type="ECO:0000259" key="10">
    <source>
        <dbReference type="Pfam" id="PF05093"/>
    </source>
</evidence>
<dbReference type="Pfam" id="PF05093">
    <property type="entry name" value="CIAPIN1"/>
    <property type="match status" value="1"/>
</dbReference>
<comment type="subcellular location">
    <subcellularLocation>
        <location evidence="9">Cytoplasm</location>
    </subcellularLocation>
    <subcellularLocation>
        <location evidence="9">Mitochondrion intermembrane space</location>
    </subcellularLocation>
</comment>
<protein>
    <recommendedName>
        <fullName evidence="9">Anamorsin homolog</fullName>
    </recommendedName>
    <alternativeName>
        <fullName evidence="9">Fe-S cluster assembly protein DRE2 homolog</fullName>
    </alternativeName>
</protein>
<feature type="binding site" evidence="9">
    <location>
        <position position="217"/>
    </location>
    <ligand>
        <name>[2Fe-2S] cluster</name>
        <dbReference type="ChEBI" id="CHEBI:190135"/>
    </ligand>
</feature>
<feature type="binding site" evidence="9">
    <location>
        <position position="239"/>
    </location>
    <ligand>
        <name>[4Fe-4S] cluster</name>
        <dbReference type="ChEBI" id="CHEBI:49883"/>
    </ligand>
</feature>
<keyword evidence="8 9" id="KW-0496">Mitochondrion</keyword>
<dbReference type="GO" id="GO:0016226">
    <property type="term" value="P:iron-sulfur cluster assembly"/>
    <property type="evidence" value="ECO:0007669"/>
    <property type="project" value="UniProtKB-UniRule"/>
</dbReference>
<feature type="region of interest" description="Fe-S binding site B" evidence="9">
    <location>
        <begin position="239"/>
        <end position="253"/>
    </location>
</feature>
<feature type="binding site" evidence="9">
    <location>
        <position position="242"/>
    </location>
    <ligand>
        <name>[4Fe-4S] cluster</name>
        <dbReference type="ChEBI" id="CHEBI:49883"/>
    </ligand>
</feature>
<keyword evidence="7 9" id="KW-0411">Iron-sulfur</keyword>
<dbReference type="InterPro" id="IPR007785">
    <property type="entry name" value="Anamorsin"/>
</dbReference>
<evidence type="ECO:0000256" key="1">
    <source>
        <dbReference type="ARBA" id="ARBA00001966"/>
    </source>
</evidence>
<accession>A0A7S2XIL9</accession>
<dbReference type="GO" id="GO:0005758">
    <property type="term" value="C:mitochondrial intermembrane space"/>
    <property type="evidence" value="ECO:0007669"/>
    <property type="project" value="UniProtKB-SubCell"/>
</dbReference>
<comment type="cofactor">
    <cofactor evidence="1 9">
        <name>[4Fe-4S] cluster</name>
        <dbReference type="ChEBI" id="CHEBI:49883"/>
    </cofactor>
</comment>
<feature type="binding site" evidence="9">
    <location>
        <position position="208"/>
    </location>
    <ligand>
        <name>[2Fe-2S] cluster</name>
        <dbReference type="ChEBI" id="CHEBI:190135"/>
    </ligand>
</feature>
<feature type="binding site" evidence="9">
    <location>
        <position position="219"/>
    </location>
    <ligand>
        <name>[2Fe-2S] cluster</name>
        <dbReference type="ChEBI" id="CHEBI:190135"/>
    </ligand>
</feature>